<accession>A0AAD6D4M2</accession>
<feature type="region of interest" description="Disordered" evidence="1">
    <location>
        <begin position="1"/>
        <end position="57"/>
    </location>
</feature>
<sequence length="760" mass="86269">MGGMNLRTKIRAPTRYGESSEESPTAALLESMRRSRAETTDEKQDPDSPHESHPFQRKLNVEFERKPIIDFDPSLPPAVFPTVDITKTTVSTKITMSICGYSAGSLFLSQKPKDDDDEVDQATLNDMENHVVSNNELNPVYLKNMAIMAGQAHDSVSYKNAGLDFEDSDLDEPKDASVVLGEKVNLRPLSSDNSFALWKPTNPMNSSRQIPDPTWADIVPHMQVEIVENMFKDGMSWKHIYTRLEIPRKGRNEFKVFLKTRNQQMRREDRNLAKMRENQLRALMRIDNSDIKTNDVPHQLVLRRFFGNVTQESMSDRIPDFFLCQAADVLAGRQYLARRALPRSLAGAWDHSLVVLRELDDEASFEPEQFEWKEDLTLAPELSDEIEMLRIGDYPILRTKRGYIQCVPGKGTVYIRDLDLKPGDEQPTVDWRKYFPYCKPIRDGQFQELELHGQNDGLVRLAIGPGGAAQIQWDDKETNQDNPMMNSGSSPWTPPRQVDTPNPEWSPAVAPDDTPMKRPINPRMLANKLAALPGQSCEELHVGKEIHRALSLAHPRESGTGKKRMYSPPKLGIFSVGHAHQCELREEKQREDMPLKRSMGGCWSMSSIRYVDPAIGQNRYTQQIQEAKYEAQISRFQVVFNQDVDAERTRREEQEERVAIAPFLPIRGRVPDDMFSKYLDQRVPPSDETLIGDSDLGSSCGSPGGMEMCGLDDVMKDFMVPEDVSVVNKSEEIGRDDESMETIDDPMVVDSGDEMVMIQC</sequence>
<name>A0AAD6D4M2_9EURO</name>
<dbReference type="AlphaFoldDB" id="A0AAD6D4M2"/>
<reference evidence="2 3" key="1">
    <citation type="journal article" date="2023" name="IMA Fungus">
        <title>Comparative genomic study of the Penicillium genus elucidates a diverse pangenome and 15 lateral gene transfer events.</title>
        <authorList>
            <person name="Petersen C."/>
            <person name="Sorensen T."/>
            <person name="Nielsen M.R."/>
            <person name="Sondergaard T.E."/>
            <person name="Sorensen J.L."/>
            <person name="Fitzpatrick D.A."/>
            <person name="Frisvad J.C."/>
            <person name="Nielsen K.L."/>
        </authorList>
    </citation>
    <scope>NUCLEOTIDE SEQUENCE [LARGE SCALE GENOMIC DNA]</scope>
    <source>
        <strain evidence="2 3">IBT 35679</strain>
    </source>
</reference>
<evidence type="ECO:0000313" key="2">
    <source>
        <dbReference type="EMBL" id="KAJ5553414.1"/>
    </source>
</evidence>
<organism evidence="2 3">
    <name type="scientific">Penicillium frequentans</name>
    <dbReference type="NCBI Taxonomy" id="3151616"/>
    <lineage>
        <taxon>Eukaryota</taxon>
        <taxon>Fungi</taxon>
        <taxon>Dikarya</taxon>
        <taxon>Ascomycota</taxon>
        <taxon>Pezizomycotina</taxon>
        <taxon>Eurotiomycetes</taxon>
        <taxon>Eurotiomycetidae</taxon>
        <taxon>Eurotiales</taxon>
        <taxon>Aspergillaceae</taxon>
        <taxon>Penicillium</taxon>
    </lineage>
</organism>
<comment type="caution">
    <text evidence="2">The sequence shown here is derived from an EMBL/GenBank/DDBJ whole genome shotgun (WGS) entry which is preliminary data.</text>
</comment>
<gene>
    <name evidence="2" type="ORF">N7494_002792</name>
</gene>
<feature type="region of interest" description="Disordered" evidence="1">
    <location>
        <begin position="478"/>
        <end position="517"/>
    </location>
</feature>
<feature type="compositionally biased region" description="Polar residues" evidence="1">
    <location>
        <begin position="480"/>
        <end position="491"/>
    </location>
</feature>
<dbReference type="Proteomes" id="UP001220324">
    <property type="component" value="Unassembled WGS sequence"/>
</dbReference>
<evidence type="ECO:0000313" key="3">
    <source>
        <dbReference type="Proteomes" id="UP001220324"/>
    </source>
</evidence>
<proteinExistence type="predicted"/>
<evidence type="ECO:0000256" key="1">
    <source>
        <dbReference type="SAM" id="MobiDB-lite"/>
    </source>
</evidence>
<keyword evidence="3" id="KW-1185">Reference proteome</keyword>
<feature type="compositionally biased region" description="Basic and acidic residues" evidence="1">
    <location>
        <begin position="31"/>
        <end position="57"/>
    </location>
</feature>
<protein>
    <submittedName>
        <fullName evidence="2">Uncharacterized protein</fullName>
    </submittedName>
</protein>
<dbReference type="EMBL" id="JAQIZZ010000002">
    <property type="protein sequence ID" value="KAJ5553414.1"/>
    <property type="molecule type" value="Genomic_DNA"/>
</dbReference>